<evidence type="ECO:0000313" key="2">
    <source>
        <dbReference type="EMBL" id="RYR16978.1"/>
    </source>
</evidence>
<sequence>MFEAKENNGISLTCYRRASSAVTQAASVPKGYLAVYVGEKMRRFVIPISCLSQPSFQELLSQAEEGFGFGYPMGGLTIPCKENAFVDLTSRLNGLWYSPRKTRLT</sequence>
<protein>
    <recommendedName>
        <fullName evidence="4">Auxin-induced protein</fullName>
    </recommendedName>
</protein>
<keyword evidence="3" id="KW-1185">Reference proteome</keyword>
<reference evidence="2 3" key="1">
    <citation type="submission" date="2019-01" db="EMBL/GenBank/DDBJ databases">
        <title>Sequencing of cultivated peanut Arachis hypogaea provides insights into genome evolution and oil improvement.</title>
        <authorList>
            <person name="Chen X."/>
        </authorList>
    </citation>
    <scope>NUCLEOTIDE SEQUENCE [LARGE SCALE GENOMIC DNA]</scope>
    <source>
        <strain evidence="3">cv. Fuhuasheng</strain>
        <tissue evidence="2">Leaves</tissue>
    </source>
</reference>
<dbReference type="STRING" id="3818.A0A444ZS47"/>
<comment type="similarity">
    <text evidence="1">Belongs to the ARG7 family.</text>
</comment>
<accession>A0A444ZS47</accession>
<dbReference type="AlphaFoldDB" id="A0A444ZS47"/>
<dbReference type="InterPro" id="IPR003676">
    <property type="entry name" value="SAUR_fam"/>
</dbReference>
<evidence type="ECO:0000313" key="3">
    <source>
        <dbReference type="Proteomes" id="UP000289738"/>
    </source>
</evidence>
<name>A0A444ZS47_ARAHY</name>
<dbReference type="GO" id="GO:0009733">
    <property type="term" value="P:response to auxin"/>
    <property type="evidence" value="ECO:0007669"/>
    <property type="project" value="InterPro"/>
</dbReference>
<gene>
    <name evidence="2" type="ORF">Ahy_B03g061798</name>
</gene>
<dbReference type="Proteomes" id="UP000289738">
    <property type="component" value="Chromosome B03"/>
</dbReference>
<evidence type="ECO:0008006" key="4">
    <source>
        <dbReference type="Google" id="ProtNLM"/>
    </source>
</evidence>
<proteinExistence type="inferred from homology"/>
<dbReference type="Pfam" id="PF02519">
    <property type="entry name" value="Auxin_inducible"/>
    <property type="match status" value="1"/>
</dbReference>
<evidence type="ECO:0000256" key="1">
    <source>
        <dbReference type="ARBA" id="ARBA00006974"/>
    </source>
</evidence>
<organism evidence="2 3">
    <name type="scientific">Arachis hypogaea</name>
    <name type="common">Peanut</name>
    <dbReference type="NCBI Taxonomy" id="3818"/>
    <lineage>
        <taxon>Eukaryota</taxon>
        <taxon>Viridiplantae</taxon>
        <taxon>Streptophyta</taxon>
        <taxon>Embryophyta</taxon>
        <taxon>Tracheophyta</taxon>
        <taxon>Spermatophyta</taxon>
        <taxon>Magnoliopsida</taxon>
        <taxon>eudicotyledons</taxon>
        <taxon>Gunneridae</taxon>
        <taxon>Pentapetalae</taxon>
        <taxon>rosids</taxon>
        <taxon>fabids</taxon>
        <taxon>Fabales</taxon>
        <taxon>Fabaceae</taxon>
        <taxon>Papilionoideae</taxon>
        <taxon>50 kb inversion clade</taxon>
        <taxon>dalbergioids sensu lato</taxon>
        <taxon>Dalbergieae</taxon>
        <taxon>Pterocarpus clade</taxon>
        <taxon>Arachis</taxon>
    </lineage>
</organism>
<comment type="caution">
    <text evidence="2">The sequence shown here is derived from an EMBL/GenBank/DDBJ whole genome shotgun (WGS) entry which is preliminary data.</text>
</comment>
<dbReference type="Gramene" id="arahy.Tifrunner.gnm2.ann2.Ah13g630200.1">
    <property type="protein sequence ID" value="arahy.Tifrunner.gnm2.ann2.Ah13g630200.1-CDS"/>
    <property type="gene ID" value="arahy.Tifrunner.gnm2.ann2.Ah13g630200"/>
</dbReference>
<dbReference type="PANTHER" id="PTHR31929">
    <property type="entry name" value="SAUR-LIKE AUXIN-RESPONSIVE PROTEIN FAMILY-RELATED"/>
    <property type="match status" value="1"/>
</dbReference>
<dbReference type="EMBL" id="SDMP01000013">
    <property type="protein sequence ID" value="RYR16978.1"/>
    <property type="molecule type" value="Genomic_DNA"/>
</dbReference>